<dbReference type="InterPro" id="IPR037316">
    <property type="entry name" value="Yen1_H3TH"/>
</dbReference>
<evidence type="ECO:0008006" key="3">
    <source>
        <dbReference type="Google" id="ProtNLM"/>
    </source>
</evidence>
<sequence>MSQAKWILFALLTGGDYDEGGVPGCGMETAYGLARCGFGNDLVHAIRTIQSQPVLQKFLSNWRESIKRELSQGFLPHRQPAVANRISDQFPDLRVLQFYLNPLTSNPDTVQKDWLIKQPLLHNLAEFCSERFEWSDEQILKKKFKNGIWEGALLQMLFSVSIQLVSEYVT</sequence>
<gene>
    <name evidence="1" type="ORF">HYPSUDRAFT_139674</name>
</gene>
<dbReference type="Gene3D" id="1.10.150.20">
    <property type="entry name" value="5' to 3' exonuclease, C-terminal subdomain"/>
    <property type="match status" value="1"/>
</dbReference>
<dbReference type="CDD" id="cd09906">
    <property type="entry name" value="H3TH_YEN1"/>
    <property type="match status" value="1"/>
</dbReference>
<dbReference type="AlphaFoldDB" id="A0A0D2NTP1"/>
<protein>
    <recommendedName>
        <fullName evidence="3">XPG-I domain-containing protein</fullName>
    </recommendedName>
</protein>
<keyword evidence="2" id="KW-1185">Reference proteome</keyword>
<dbReference type="EMBL" id="KN817552">
    <property type="protein sequence ID" value="KJA22199.1"/>
    <property type="molecule type" value="Genomic_DNA"/>
</dbReference>
<name>A0A0D2NTP1_HYPSF</name>
<dbReference type="GO" id="GO:0008821">
    <property type="term" value="F:crossover junction DNA endonuclease activity"/>
    <property type="evidence" value="ECO:0007669"/>
    <property type="project" value="InterPro"/>
</dbReference>
<dbReference type="Proteomes" id="UP000054270">
    <property type="component" value="Unassembled WGS sequence"/>
</dbReference>
<accession>A0A0D2NTP1</accession>
<dbReference type="InterPro" id="IPR036279">
    <property type="entry name" value="5-3_exonuclease_C_sf"/>
</dbReference>
<dbReference type="STRING" id="945553.A0A0D2NTP1"/>
<dbReference type="SUPFAM" id="SSF47807">
    <property type="entry name" value="5' to 3' exonuclease, C-terminal subdomain"/>
    <property type="match status" value="1"/>
</dbReference>
<evidence type="ECO:0000313" key="2">
    <source>
        <dbReference type="Proteomes" id="UP000054270"/>
    </source>
</evidence>
<evidence type="ECO:0000313" key="1">
    <source>
        <dbReference type="EMBL" id="KJA22199.1"/>
    </source>
</evidence>
<dbReference type="OMA" id="WGHVELE"/>
<reference evidence="2" key="1">
    <citation type="submission" date="2014-04" db="EMBL/GenBank/DDBJ databases">
        <title>Evolutionary Origins and Diversification of the Mycorrhizal Mutualists.</title>
        <authorList>
            <consortium name="DOE Joint Genome Institute"/>
            <consortium name="Mycorrhizal Genomics Consortium"/>
            <person name="Kohler A."/>
            <person name="Kuo A."/>
            <person name="Nagy L.G."/>
            <person name="Floudas D."/>
            <person name="Copeland A."/>
            <person name="Barry K.W."/>
            <person name="Cichocki N."/>
            <person name="Veneault-Fourrey C."/>
            <person name="LaButti K."/>
            <person name="Lindquist E.A."/>
            <person name="Lipzen A."/>
            <person name="Lundell T."/>
            <person name="Morin E."/>
            <person name="Murat C."/>
            <person name="Riley R."/>
            <person name="Ohm R."/>
            <person name="Sun H."/>
            <person name="Tunlid A."/>
            <person name="Henrissat B."/>
            <person name="Grigoriev I.V."/>
            <person name="Hibbett D.S."/>
            <person name="Martin F."/>
        </authorList>
    </citation>
    <scope>NUCLEOTIDE SEQUENCE [LARGE SCALE GENOMIC DNA]</scope>
    <source>
        <strain evidence="2">FD-334 SS-4</strain>
    </source>
</reference>
<organism evidence="1 2">
    <name type="scientific">Hypholoma sublateritium (strain FD-334 SS-4)</name>
    <dbReference type="NCBI Taxonomy" id="945553"/>
    <lineage>
        <taxon>Eukaryota</taxon>
        <taxon>Fungi</taxon>
        <taxon>Dikarya</taxon>
        <taxon>Basidiomycota</taxon>
        <taxon>Agaricomycotina</taxon>
        <taxon>Agaricomycetes</taxon>
        <taxon>Agaricomycetidae</taxon>
        <taxon>Agaricales</taxon>
        <taxon>Agaricineae</taxon>
        <taxon>Strophariaceae</taxon>
        <taxon>Hypholoma</taxon>
    </lineage>
</organism>
<proteinExistence type="predicted"/>
<dbReference type="OrthoDB" id="3005703at2759"/>